<dbReference type="Pfam" id="PF02113">
    <property type="entry name" value="Peptidase_S13"/>
    <property type="match status" value="2"/>
</dbReference>
<dbReference type="NCBIfam" id="TIGR00666">
    <property type="entry name" value="PBP4"/>
    <property type="match status" value="1"/>
</dbReference>
<gene>
    <name evidence="4" type="ORF">UG56_002310</name>
</gene>
<feature type="transmembrane region" description="Helical" evidence="3">
    <location>
        <begin position="21"/>
        <end position="45"/>
    </location>
</feature>
<name>A0A1J4NDS4_9ACTN</name>
<reference evidence="4" key="1">
    <citation type="submission" date="2016-10" db="EMBL/GenBank/DDBJ databases">
        <title>Draft Genome Sequence of Nocardioides luteus Strain BAFB, an Alkane-Degrading Bacterium Isolated from JP-7 Polluted Soil.</title>
        <authorList>
            <person name="Brown L."/>
            <person name="Ruiz O.N."/>
            <person name="Gunasekera T."/>
        </authorList>
    </citation>
    <scope>NUCLEOTIDE SEQUENCE [LARGE SCALE GENOMIC DNA]</scope>
    <source>
        <strain evidence="4">BAFB</strain>
    </source>
</reference>
<comment type="similarity">
    <text evidence="1">Belongs to the peptidase S13 family.</text>
</comment>
<dbReference type="EMBL" id="JZDQ02000002">
    <property type="protein sequence ID" value="OIJ28625.1"/>
    <property type="molecule type" value="Genomic_DNA"/>
</dbReference>
<dbReference type="InterPro" id="IPR000667">
    <property type="entry name" value="Peptidase_S13"/>
</dbReference>
<keyword evidence="3" id="KW-0812">Transmembrane</keyword>
<proteinExistence type="inferred from homology"/>
<accession>A0A1J4NDS4</accession>
<evidence type="ECO:0000256" key="2">
    <source>
        <dbReference type="ARBA" id="ARBA00022801"/>
    </source>
</evidence>
<keyword evidence="4" id="KW-0121">Carboxypeptidase</keyword>
<evidence type="ECO:0000313" key="5">
    <source>
        <dbReference type="Proteomes" id="UP000033772"/>
    </source>
</evidence>
<dbReference type="OrthoDB" id="56883at2"/>
<dbReference type="PANTHER" id="PTHR30023">
    <property type="entry name" value="D-ALANYL-D-ALANINE CARBOXYPEPTIDASE"/>
    <property type="match status" value="1"/>
</dbReference>
<protein>
    <submittedName>
        <fullName evidence="4">D-alanyl-D-alanine carboxypeptidase/D-alanyl-D-alanine-endopeptidase</fullName>
    </submittedName>
</protein>
<dbReference type="PANTHER" id="PTHR30023:SF0">
    <property type="entry name" value="PENICILLIN-SENSITIVE CARBOXYPEPTIDASE A"/>
    <property type="match status" value="1"/>
</dbReference>
<evidence type="ECO:0000256" key="1">
    <source>
        <dbReference type="ARBA" id="ARBA00006096"/>
    </source>
</evidence>
<dbReference type="GO" id="GO:0000270">
    <property type="term" value="P:peptidoglycan metabolic process"/>
    <property type="evidence" value="ECO:0007669"/>
    <property type="project" value="TreeGrafter"/>
</dbReference>
<organism evidence="4 5">
    <name type="scientific">Nocardioides luteus</name>
    <dbReference type="NCBI Taxonomy" id="1844"/>
    <lineage>
        <taxon>Bacteria</taxon>
        <taxon>Bacillati</taxon>
        <taxon>Actinomycetota</taxon>
        <taxon>Actinomycetes</taxon>
        <taxon>Propionibacteriales</taxon>
        <taxon>Nocardioidaceae</taxon>
        <taxon>Nocardioides</taxon>
    </lineage>
</organism>
<dbReference type="SUPFAM" id="SSF56601">
    <property type="entry name" value="beta-lactamase/transpeptidase-like"/>
    <property type="match status" value="1"/>
</dbReference>
<comment type="caution">
    <text evidence="4">The sequence shown here is derived from an EMBL/GenBank/DDBJ whole genome shotgun (WGS) entry which is preliminary data.</text>
</comment>
<dbReference type="GO" id="GO:0006508">
    <property type="term" value="P:proteolysis"/>
    <property type="evidence" value="ECO:0007669"/>
    <property type="project" value="InterPro"/>
</dbReference>
<dbReference type="InterPro" id="IPR012338">
    <property type="entry name" value="Beta-lactam/transpept-like"/>
</dbReference>
<keyword evidence="2" id="KW-0378">Hydrolase</keyword>
<dbReference type="AlphaFoldDB" id="A0A1J4NDS4"/>
<dbReference type="Proteomes" id="UP000033772">
    <property type="component" value="Unassembled WGS sequence"/>
</dbReference>
<keyword evidence="3" id="KW-0472">Membrane</keyword>
<keyword evidence="4" id="KW-0645">Protease</keyword>
<evidence type="ECO:0000313" key="4">
    <source>
        <dbReference type="EMBL" id="OIJ28625.1"/>
    </source>
</evidence>
<evidence type="ECO:0000256" key="3">
    <source>
        <dbReference type="SAM" id="Phobius"/>
    </source>
</evidence>
<dbReference type="STRING" id="1844.UG56_002310"/>
<dbReference type="GO" id="GO:0004185">
    <property type="term" value="F:serine-type carboxypeptidase activity"/>
    <property type="evidence" value="ECO:0007669"/>
    <property type="project" value="InterPro"/>
</dbReference>
<keyword evidence="5" id="KW-1185">Reference proteome</keyword>
<dbReference type="RefSeq" id="WP_052693627.1">
    <property type="nucleotide sequence ID" value="NZ_JZDQ02000002.1"/>
</dbReference>
<dbReference type="Gene3D" id="3.40.710.10">
    <property type="entry name" value="DD-peptidase/beta-lactamase superfamily"/>
    <property type="match status" value="1"/>
</dbReference>
<sequence length="459" mass="47633">MEPDTPPKWPSEETDEARGKLAIVLPLVLALLVGAAAGAYALGWVRYAQGNVAPTPPPAPLNIAAVSPAAVAGEQTRTPGKPDQAALEQVMRRMVADKRLGRHLKAAIAPLEGAPLVTHGTGSATPASVTKLLTSVAVLEAYGPERRFETSTTLQGSTVTLVGGGDASLTTSDLDTLAAETARELGATKTVTLAYDDSLFAGPMISPAWRRTYLGGEVGGITALSVDHGGSQAAGYSRDPSRQAAEQFRKSLVKHGIKVSGKPVRGTKAGTQLAVRHGDTLREIVEYTLQHSDNQLAEILARHVGVAAGSPTFDGSTAAITATLKELGIDTTGLVLRDGSGLSRQDRIPPTLLVSTLQTAASAKRPELAPALTGLPVAGWVGSLSRRFNFDAEPGRGRVRAKTGTLTGVSGLSGIAVDSRGTPFVVVLMADGFKPEETLDVRDALDDAMTSVATCRCST</sequence>
<keyword evidence="3" id="KW-1133">Transmembrane helix</keyword>
<dbReference type="Gene3D" id="3.50.80.20">
    <property type="entry name" value="D-Ala-D-Ala carboxypeptidase C, peptidase S13"/>
    <property type="match status" value="1"/>
</dbReference>
<dbReference type="PRINTS" id="PR00922">
    <property type="entry name" value="DADACBPTASE3"/>
</dbReference>